<dbReference type="Proteomes" id="UP001183817">
    <property type="component" value="Unassembled WGS sequence"/>
</dbReference>
<evidence type="ECO:0000256" key="3">
    <source>
        <dbReference type="ARBA" id="ARBA00022763"/>
    </source>
</evidence>
<evidence type="ECO:0000313" key="10">
    <source>
        <dbReference type="EMBL" id="MDR7357893.1"/>
    </source>
</evidence>
<comment type="caution">
    <text evidence="10">The sequence shown here is derived from an EMBL/GenBank/DDBJ whole genome shotgun (WGS) entry which is preliminary data.</text>
</comment>
<keyword evidence="5" id="KW-0190">Covalent protein-DNA linkage</keyword>
<keyword evidence="3" id="KW-0227">DNA damage</keyword>
<organism evidence="10 11">
    <name type="scientific">Paeniglutamicibacter sulfureus</name>
    <dbReference type="NCBI Taxonomy" id="43666"/>
    <lineage>
        <taxon>Bacteria</taxon>
        <taxon>Bacillati</taxon>
        <taxon>Actinomycetota</taxon>
        <taxon>Actinomycetes</taxon>
        <taxon>Micrococcales</taxon>
        <taxon>Micrococcaceae</taxon>
        <taxon>Paeniglutamicibacter</taxon>
    </lineage>
</organism>
<keyword evidence="4 8" id="KW-0378">Hydrolase</keyword>
<dbReference type="EMBL" id="JAVDYI010000001">
    <property type="protein sequence ID" value="MDR7357893.1"/>
    <property type="molecule type" value="Genomic_DNA"/>
</dbReference>
<dbReference type="PANTHER" id="PTHR13604">
    <property type="entry name" value="DC12-RELATED"/>
    <property type="match status" value="1"/>
</dbReference>
<evidence type="ECO:0000256" key="2">
    <source>
        <dbReference type="ARBA" id="ARBA00022670"/>
    </source>
</evidence>
<dbReference type="InterPro" id="IPR036590">
    <property type="entry name" value="SRAP-like"/>
</dbReference>
<evidence type="ECO:0000313" key="11">
    <source>
        <dbReference type="Proteomes" id="UP001183817"/>
    </source>
</evidence>
<accession>A0ABU2BGX3</accession>
<gene>
    <name evidence="10" type="ORF">J2S64_001584</name>
</gene>
<evidence type="ECO:0000256" key="1">
    <source>
        <dbReference type="ARBA" id="ARBA00008136"/>
    </source>
</evidence>
<evidence type="ECO:0000256" key="4">
    <source>
        <dbReference type="ARBA" id="ARBA00022801"/>
    </source>
</evidence>
<dbReference type="RefSeq" id="WP_264268552.1">
    <property type="nucleotide sequence ID" value="NZ_BAAAWO010000001.1"/>
</dbReference>
<reference evidence="10 11" key="1">
    <citation type="submission" date="2023-07" db="EMBL/GenBank/DDBJ databases">
        <title>Sequencing the genomes of 1000 actinobacteria strains.</title>
        <authorList>
            <person name="Klenk H.-P."/>
        </authorList>
    </citation>
    <scope>NUCLEOTIDE SEQUENCE [LARGE SCALE GENOMIC DNA]</scope>
    <source>
        <strain evidence="10 11">DSM 20167</strain>
    </source>
</reference>
<evidence type="ECO:0000256" key="6">
    <source>
        <dbReference type="ARBA" id="ARBA00023125"/>
    </source>
</evidence>
<dbReference type="SUPFAM" id="SSF143081">
    <property type="entry name" value="BB1717-like"/>
    <property type="match status" value="1"/>
</dbReference>
<keyword evidence="7" id="KW-0456">Lyase</keyword>
<evidence type="ECO:0000256" key="8">
    <source>
        <dbReference type="RuleBase" id="RU364100"/>
    </source>
</evidence>
<dbReference type="InterPro" id="IPR003738">
    <property type="entry name" value="SRAP"/>
</dbReference>
<dbReference type="Pfam" id="PF02586">
    <property type="entry name" value="SRAP"/>
    <property type="match status" value="1"/>
</dbReference>
<evidence type="ECO:0000256" key="5">
    <source>
        <dbReference type="ARBA" id="ARBA00023124"/>
    </source>
</evidence>
<sequence>MSPQDGGIVGFARHYGFWRDPEIPDGEDGEWRMSTTILTRPAADALGHIHDRTPVIVPADLQADWLDPGLSDKTEIRSLLDAIPDPEILPREVGKPVGNVRNNGPGLVEPMGDR</sequence>
<protein>
    <recommendedName>
        <fullName evidence="8">Abasic site processing protein</fullName>
        <ecNumber evidence="8">3.4.-.-</ecNumber>
    </recommendedName>
</protein>
<keyword evidence="2 8" id="KW-0645">Protease</keyword>
<dbReference type="EC" id="3.4.-.-" evidence="8"/>
<evidence type="ECO:0000256" key="9">
    <source>
        <dbReference type="SAM" id="MobiDB-lite"/>
    </source>
</evidence>
<feature type="region of interest" description="Disordered" evidence="9">
    <location>
        <begin position="90"/>
        <end position="114"/>
    </location>
</feature>
<dbReference type="PANTHER" id="PTHR13604:SF0">
    <property type="entry name" value="ABASIC SITE PROCESSING PROTEIN HMCES"/>
    <property type="match status" value="1"/>
</dbReference>
<keyword evidence="6" id="KW-0238">DNA-binding</keyword>
<evidence type="ECO:0000256" key="7">
    <source>
        <dbReference type="ARBA" id="ARBA00023239"/>
    </source>
</evidence>
<keyword evidence="11" id="KW-1185">Reference proteome</keyword>
<dbReference type="Gene3D" id="3.90.1680.10">
    <property type="entry name" value="SOS response associated peptidase-like"/>
    <property type="match status" value="1"/>
</dbReference>
<proteinExistence type="inferred from homology"/>
<name>A0ABU2BGX3_9MICC</name>
<comment type="similarity">
    <text evidence="1 8">Belongs to the SOS response-associated peptidase family.</text>
</comment>